<evidence type="ECO:0000256" key="3">
    <source>
        <dbReference type="ARBA" id="ARBA00022679"/>
    </source>
</evidence>
<evidence type="ECO:0000256" key="1">
    <source>
        <dbReference type="ARBA" id="ARBA00012513"/>
    </source>
</evidence>
<dbReference type="InterPro" id="IPR000719">
    <property type="entry name" value="Prot_kinase_dom"/>
</dbReference>
<dbReference type="Pfam" id="PF00069">
    <property type="entry name" value="Pkinase"/>
    <property type="match status" value="1"/>
</dbReference>
<dbReference type="Gene3D" id="1.20.1480.20">
    <property type="entry name" value="MAST3 pre-PK domain-like"/>
    <property type="match status" value="1"/>
</dbReference>
<evidence type="ECO:0000256" key="4">
    <source>
        <dbReference type="ARBA" id="ARBA00022741"/>
    </source>
</evidence>
<comment type="catalytic activity">
    <reaction evidence="7">
        <text>L-threonyl-[protein] + ATP = O-phospho-L-threonyl-[protein] + ADP + H(+)</text>
        <dbReference type="Rhea" id="RHEA:46608"/>
        <dbReference type="Rhea" id="RHEA-COMP:11060"/>
        <dbReference type="Rhea" id="RHEA-COMP:11605"/>
        <dbReference type="ChEBI" id="CHEBI:15378"/>
        <dbReference type="ChEBI" id="CHEBI:30013"/>
        <dbReference type="ChEBI" id="CHEBI:30616"/>
        <dbReference type="ChEBI" id="CHEBI:61977"/>
        <dbReference type="ChEBI" id="CHEBI:456216"/>
        <dbReference type="EC" id="2.7.11.1"/>
    </reaction>
</comment>
<evidence type="ECO:0000256" key="7">
    <source>
        <dbReference type="ARBA" id="ARBA00047899"/>
    </source>
</evidence>
<sequence length="734" mass="82760">MSGISSDKLPVLALLQGILTTYDPDFVLPLPDGVLSFTYRLVMELVRDCLTKYHQGRISQEYLEHLQQNIWILVQQDCLFIVTAVQDGSVPGVVKCDVPLDGGYCWGNSDFSPISYTVYIYVCGVAIVAVTPCFELEAAVAIFYTSQSAMCVISIHWAEEKSRSGELAFIKQLAQNVLLVLEYPAYSPERLETSEDDSAETQNIHIADPDTSQPGRNPGLMEGITVAANTVGGICERPEIIQESASALIGSYNQWRLPCKNDYKLIKQISFGAFGAVHLMRHKNSNQVCAMKTIDRKKLKEQRRLEQAFLERDISIFVDCPFVASVFCSFPTKRHLCMVMEYVPGGDCDNLLKDRGPLPVTLARMYIAETIFAVEYLHSYGVVHRDLKPENLLITSTGHIKVTDFGLSKLGLMRPTSDIYKTAIEDITSEFLDNETPGTPHYMAPEVILRKGYGRPIDWWSIGIILYEFLYGFTPFNGESQRELLLSVIRDDIKWRYNEYIAPHDAQDMITGLLRKNPAQRLGTAGANEIKIHPFLCCLNFDNLPSQKPLFSLDLESDEDTRYFNSSVKKHQHMDLDEGDTSEDNDWPEGQNFVSSSQRFSKLYTPNTGMMNKEEPMSLSKCSSENSEIHSDMQRESSSKIDGDTQCFTAKISESSSPSLPEEKKICTKTEKTKNRGSRRRGKEARLDLSPDDIILPAWILQGCSRCQRKLPFSLLSPEHQRHLEDSKPPQLAP</sequence>
<dbReference type="PROSITE" id="PS00108">
    <property type="entry name" value="PROTEIN_KINASE_ST"/>
    <property type="match status" value="1"/>
</dbReference>
<dbReference type="SUPFAM" id="SSF56112">
    <property type="entry name" value="Protein kinase-like (PK-like)"/>
    <property type="match status" value="1"/>
</dbReference>
<dbReference type="Gene3D" id="1.10.510.10">
    <property type="entry name" value="Transferase(Phosphotransferase) domain 1"/>
    <property type="match status" value="1"/>
</dbReference>
<evidence type="ECO:0000259" key="10">
    <source>
        <dbReference type="PROSITE" id="PS50011"/>
    </source>
</evidence>
<organism evidence="11 12">
    <name type="scientific">Ranitomeya imitator</name>
    <name type="common">mimic poison frog</name>
    <dbReference type="NCBI Taxonomy" id="111125"/>
    <lineage>
        <taxon>Eukaryota</taxon>
        <taxon>Metazoa</taxon>
        <taxon>Chordata</taxon>
        <taxon>Craniata</taxon>
        <taxon>Vertebrata</taxon>
        <taxon>Euteleostomi</taxon>
        <taxon>Amphibia</taxon>
        <taxon>Batrachia</taxon>
        <taxon>Anura</taxon>
        <taxon>Neobatrachia</taxon>
        <taxon>Hyloidea</taxon>
        <taxon>Dendrobatidae</taxon>
        <taxon>Dendrobatinae</taxon>
        <taxon>Ranitomeya</taxon>
    </lineage>
</organism>
<dbReference type="Gene3D" id="3.30.200.20">
    <property type="entry name" value="Phosphorylase Kinase, domain 1"/>
    <property type="match status" value="1"/>
</dbReference>
<keyword evidence="6" id="KW-0067">ATP-binding</keyword>
<dbReference type="PANTHER" id="PTHR24356:SF414">
    <property type="entry name" value="NON-SPECIFIC SERINE_THREONINE PROTEIN KINASE"/>
    <property type="match status" value="1"/>
</dbReference>
<comment type="caution">
    <text evidence="11">The sequence shown here is derived from an EMBL/GenBank/DDBJ whole genome shotgun (WGS) entry which is preliminary data.</text>
</comment>
<gene>
    <name evidence="11" type="ORF">RIMI_LOCUS11024980</name>
</gene>
<keyword evidence="12" id="KW-1185">Reference proteome</keyword>
<dbReference type="Pfam" id="PF08926">
    <property type="entry name" value="DUF1908"/>
    <property type="match status" value="1"/>
</dbReference>
<dbReference type="InterPro" id="IPR023142">
    <property type="entry name" value="MAST_pre-PK_dom_sf"/>
</dbReference>
<comment type="catalytic activity">
    <reaction evidence="8">
        <text>L-seryl-[protein] + ATP = O-phospho-L-seryl-[protein] + ADP + H(+)</text>
        <dbReference type="Rhea" id="RHEA:17989"/>
        <dbReference type="Rhea" id="RHEA-COMP:9863"/>
        <dbReference type="Rhea" id="RHEA-COMP:11604"/>
        <dbReference type="ChEBI" id="CHEBI:15378"/>
        <dbReference type="ChEBI" id="CHEBI:29999"/>
        <dbReference type="ChEBI" id="CHEBI:30616"/>
        <dbReference type="ChEBI" id="CHEBI:83421"/>
        <dbReference type="ChEBI" id="CHEBI:456216"/>
        <dbReference type="EC" id="2.7.11.1"/>
    </reaction>
</comment>
<evidence type="ECO:0000313" key="11">
    <source>
        <dbReference type="EMBL" id="CAJ0945802.1"/>
    </source>
</evidence>
<name>A0ABN9LQ75_9NEOB</name>
<evidence type="ECO:0000256" key="6">
    <source>
        <dbReference type="ARBA" id="ARBA00022840"/>
    </source>
</evidence>
<dbReference type="EC" id="2.7.11.1" evidence="1"/>
<dbReference type="EMBL" id="CAUEEQ010024452">
    <property type="protein sequence ID" value="CAJ0945802.1"/>
    <property type="molecule type" value="Genomic_DNA"/>
</dbReference>
<feature type="compositionally biased region" description="Basic and acidic residues" evidence="9">
    <location>
        <begin position="661"/>
        <end position="674"/>
    </location>
</feature>
<keyword evidence="2" id="KW-0723">Serine/threonine-protein kinase</keyword>
<keyword evidence="3" id="KW-0808">Transferase</keyword>
<feature type="domain" description="Protein kinase" evidence="10">
    <location>
        <begin position="263"/>
        <end position="536"/>
    </location>
</feature>
<proteinExistence type="predicted"/>
<dbReference type="InterPro" id="IPR050236">
    <property type="entry name" value="Ser_Thr_kinase_AGC"/>
</dbReference>
<dbReference type="SMART" id="SM00220">
    <property type="entry name" value="S_TKc"/>
    <property type="match status" value="1"/>
</dbReference>
<dbReference type="Proteomes" id="UP001176940">
    <property type="component" value="Unassembled WGS sequence"/>
</dbReference>
<evidence type="ECO:0000256" key="8">
    <source>
        <dbReference type="ARBA" id="ARBA00048679"/>
    </source>
</evidence>
<dbReference type="InterPro" id="IPR011009">
    <property type="entry name" value="Kinase-like_dom_sf"/>
</dbReference>
<dbReference type="SUPFAM" id="SSF140482">
    <property type="entry name" value="MAST3 pre-PK domain-like"/>
    <property type="match status" value="1"/>
</dbReference>
<dbReference type="PANTHER" id="PTHR24356">
    <property type="entry name" value="SERINE/THREONINE-PROTEIN KINASE"/>
    <property type="match status" value="1"/>
</dbReference>
<reference evidence="11" key="1">
    <citation type="submission" date="2023-07" db="EMBL/GenBank/DDBJ databases">
        <authorList>
            <person name="Stuckert A."/>
        </authorList>
    </citation>
    <scope>NUCLEOTIDE SEQUENCE</scope>
</reference>
<dbReference type="InterPro" id="IPR015022">
    <property type="entry name" value="MAST_pre-PK_dom"/>
</dbReference>
<evidence type="ECO:0000256" key="5">
    <source>
        <dbReference type="ARBA" id="ARBA00022777"/>
    </source>
</evidence>
<dbReference type="InterPro" id="IPR008271">
    <property type="entry name" value="Ser/Thr_kinase_AS"/>
</dbReference>
<evidence type="ECO:0000256" key="9">
    <source>
        <dbReference type="SAM" id="MobiDB-lite"/>
    </source>
</evidence>
<accession>A0ABN9LQ75</accession>
<keyword evidence="5" id="KW-0418">Kinase</keyword>
<keyword evidence="4" id="KW-0547">Nucleotide-binding</keyword>
<evidence type="ECO:0000256" key="2">
    <source>
        <dbReference type="ARBA" id="ARBA00022527"/>
    </source>
</evidence>
<protein>
    <recommendedName>
        <fullName evidence="1">non-specific serine/threonine protein kinase</fullName>
        <ecNumber evidence="1">2.7.11.1</ecNumber>
    </recommendedName>
</protein>
<feature type="region of interest" description="Disordered" evidence="9">
    <location>
        <begin position="653"/>
        <end position="685"/>
    </location>
</feature>
<dbReference type="PROSITE" id="PS50011">
    <property type="entry name" value="PROTEIN_KINASE_DOM"/>
    <property type="match status" value="1"/>
</dbReference>
<evidence type="ECO:0000313" key="12">
    <source>
        <dbReference type="Proteomes" id="UP001176940"/>
    </source>
</evidence>